<dbReference type="GO" id="GO:0003755">
    <property type="term" value="F:peptidyl-prolyl cis-trans isomerase activity"/>
    <property type="evidence" value="ECO:0007669"/>
    <property type="project" value="UniProtKB-EC"/>
</dbReference>
<dbReference type="PANTHER" id="PTHR47245:SF2">
    <property type="entry name" value="PEPTIDYL-PROLYL CIS-TRANS ISOMERASE HP_0175-RELATED"/>
    <property type="match status" value="1"/>
</dbReference>
<dbReference type="SUPFAM" id="SSF109998">
    <property type="entry name" value="Triger factor/SurA peptide-binding domain-like"/>
    <property type="match status" value="1"/>
</dbReference>
<evidence type="ECO:0000313" key="4">
    <source>
        <dbReference type="EMBL" id="MFC4738266.1"/>
    </source>
</evidence>
<reference evidence="5" key="1">
    <citation type="journal article" date="2019" name="Int. J. Syst. Evol. Microbiol.">
        <title>The Global Catalogue of Microorganisms (GCM) 10K type strain sequencing project: providing services to taxonomists for standard genome sequencing and annotation.</title>
        <authorList>
            <consortium name="The Broad Institute Genomics Platform"/>
            <consortium name="The Broad Institute Genome Sequencing Center for Infectious Disease"/>
            <person name="Wu L."/>
            <person name="Ma J."/>
        </authorList>
    </citation>
    <scope>NUCLEOTIDE SEQUENCE [LARGE SCALE GENOMIC DNA]</scope>
    <source>
        <strain evidence="5">JCM 12165</strain>
    </source>
</reference>
<dbReference type="Pfam" id="PF05698">
    <property type="entry name" value="Trigger_C"/>
    <property type="match status" value="1"/>
</dbReference>
<proteinExistence type="predicted"/>
<feature type="compositionally biased region" description="Acidic residues" evidence="2">
    <location>
        <begin position="34"/>
        <end position="49"/>
    </location>
</feature>
<organism evidence="4 5">
    <name type="scientific">Bacillus daqingensis</name>
    <dbReference type="NCBI Taxonomy" id="872396"/>
    <lineage>
        <taxon>Bacteria</taxon>
        <taxon>Bacillati</taxon>
        <taxon>Bacillota</taxon>
        <taxon>Bacilli</taxon>
        <taxon>Bacillales</taxon>
        <taxon>Bacillaceae</taxon>
        <taxon>Bacillus</taxon>
    </lineage>
</organism>
<dbReference type="EMBL" id="JBHSGK010000021">
    <property type="protein sequence ID" value="MFC4738266.1"/>
    <property type="molecule type" value="Genomic_DNA"/>
</dbReference>
<comment type="caution">
    <text evidence="4">The sequence shown here is derived from an EMBL/GenBank/DDBJ whole genome shotgun (WGS) entry which is preliminary data.</text>
</comment>
<dbReference type="Proteomes" id="UP001595896">
    <property type="component" value="Unassembled WGS sequence"/>
</dbReference>
<dbReference type="InterPro" id="IPR046357">
    <property type="entry name" value="PPIase_dom_sf"/>
</dbReference>
<protein>
    <submittedName>
        <fullName evidence="4">Peptidylprolyl isomerase</fullName>
        <ecNumber evidence="4">5.2.1.8</ecNumber>
    </submittedName>
</protein>
<dbReference type="InterPro" id="IPR008880">
    <property type="entry name" value="Trigger_fac_C"/>
</dbReference>
<dbReference type="Pfam" id="PF00639">
    <property type="entry name" value="Rotamase"/>
    <property type="match status" value="1"/>
</dbReference>
<dbReference type="PROSITE" id="PS01096">
    <property type="entry name" value="PPIC_PPIASE_1"/>
    <property type="match status" value="1"/>
</dbReference>
<evidence type="ECO:0000256" key="2">
    <source>
        <dbReference type="SAM" id="MobiDB-lite"/>
    </source>
</evidence>
<dbReference type="Gene3D" id="3.10.50.40">
    <property type="match status" value="1"/>
</dbReference>
<keyword evidence="1" id="KW-0697">Rotamase</keyword>
<sequence length="317" mass="35859">MKTVLLIGILLLAACSEPESDSTENNPNATDPDNANENDAVDNLEDENNLEEEPAAVAEVNGELIDEQTFHEALREQYGENVLQVLIQEKVFEKEAEELGITEEEVQAEISYLMDTMGIEEEEEFYTMMEMQGVQSESELRKRVLQHLVMQEMTGHDGEFSEEDLREEYDRGAELTARHILTGDRETAEEVLDQLEEGESFADLAESYSQDPGSSSEGGELGTFGRGTMTPPFEAAAFLLEDGEYSEPVQSQFGYHVIEVTDRTPFDEPFEEVQDQLQQSLSDRYQYQVNRIQESMMDEADVTILDEDFQSISDDQP</sequence>
<dbReference type="RefSeq" id="WP_377910851.1">
    <property type="nucleotide sequence ID" value="NZ_JBHSGK010000021.1"/>
</dbReference>
<feature type="domain" description="PpiC" evidence="3">
    <location>
        <begin position="172"/>
        <end position="262"/>
    </location>
</feature>
<evidence type="ECO:0000256" key="1">
    <source>
        <dbReference type="PROSITE-ProRule" id="PRU00278"/>
    </source>
</evidence>
<gene>
    <name evidence="4" type="ORF">ACFO4L_16970</name>
</gene>
<keyword evidence="5" id="KW-1185">Reference proteome</keyword>
<evidence type="ECO:0000313" key="5">
    <source>
        <dbReference type="Proteomes" id="UP001595896"/>
    </source>
</evidence>
<dbReference type="PROSITE" id="PS50198">
    <property type="entry name" value="PPIC_PPIASE_2"/>
    <property type="match status" value="1"/>
</dbReference>
<dbReference type="PANTHER" id="PTHR47245">
    <property type="entry name" value="PEPTIDYLPROLYL ISOMERASE"/>
    <property type="match status" value="1"/>
</dbReference>
<dbReference type="InterPro" id="IPR027304">
    <property type="entry name" value="Trigger_fact/SurA_dom_sf"/>
</dbReference>
<feature type="compositionally biased region" description="Low complexity" evidence="2">
    <location>
        <begin position="23"/>
        <end position="33"/>
    </location>
</feature>
<dbReference type="InterPro" id="IPR000297">
    <property type="entry name" value="PPIase_PpiC"/>
</dbReference>
<name>A0ABV9P0X1_9BACI</name>
<evidence type="ECO:0000259" key="3">
    <source>
        <dbReference type="PROSITE" id="PS50198"/>
    </source>
</evidence>
<keyword evidence="1 4" id="KW-0413">Isomerase</keyword>
<accession>A0ABV9P0X1</accession>
<dbReference type="InterPro" id="IPR050245">
    <property type="entry name" value="PrsA_foldase"/>
</dbReference>
<dbReference type="InterPro" id="IPR023058">
    <property type="entry name" value="PPIase_PpiC_CS"/>
</dbReference>
<dbReference type="PROSITE" id="PS51257">
    <property type="entry name" value="PROKAR_LIPOPROTEIN"/>
    <property type="match status" value="1"/>
</dbReference>
<dbReference type="EC" id="5.2.1.8" evidence="4"/>
<feature type="region of interest" description="Disordered" evidence="2">
    <location>
        <begin position="17"/>
        <end position="49"/>
    </location>
</feature>
<dbReference type="SUPFAM" id="SSF54534">
    <property type="entry name" value="FKBP-like"/>
    <property type="match status" value="1"/>
</dbReference>